<evidence type="ECO:0000256" key="1">
    <source>
        <dbReference type="ARBA" id="ARBA00022737"/>
    </source>
</evidence>
<evidence type="ECO:0000313" key="6">
    <source>
        <dbReference type="Proteomes" id="UP000318815"/>
    </source>
</evidence>
<evidence type="ECO:0000259" key="4">
    <source>
        <dbReference type="Pfam" id="PF23764"/>
    </source>
</evidence>
<dbReference type="Pfam" id="PF23764">
    <property type="entry name" value="Beta-barrel_GLAA-B_II"/>
    <property type="match status" value="1"/>
</dbReference>
<dbReference type="EMBL" id="VOHS01000095">
    <property type="protein sequence ID" value="TWV88734.1"/>
    <property type="molecule type" value="Genomic_DNA"/>
</dbReference>
<dbReference type="RefSeq" id="WP_146308636.1">
    <property type="nucleotide sequence ID" value="NZ_VOHS01000095.1"/>
</dbReference>
<dbReference type="AlphaFoldDB" id="A0A5C6LN62"/>
<sequence>MALINKESLLAIADNQVQQVERINDKEFILTLARPVPSGVKTGDAVENVTATPEVWIHHTTINRIPTVCADYDQT</sequence>
<proteinExistence type="predicted"/>
<dbReference type="InterPro" id="IPR056441">
    <property type="entry name" value="Beta-barrel_GLAA-B_II"/>
</dbReference>
<accession>A0A5C6LN62</accession>
<keyword evidence="6" id="KW-1185">Reference proteome</keyword>
<dbReference type="Proteomes" id="UP000318815">
    <property type="component" value="Unassembled WGS sequence"/>
</dbReference>
<protein>
    <recommendedName>
        <fullName evidence="4">GLAA-B beta-barrel domain-containing protein</fullName>
    </recommendedName>
</protein>
<organism evidence="5 6">
    <name type="scientific">Chitinophaga pinensis</name>
    <dbReference type="NCBI Taxonomy" id="79329"/>
    <lineage>
        <taxon>Bacteria</taxon>
        <taxon>Pseudomonadati</taxon>
        <taxon>Bacteroidota</taxon>
        <taxon>Chitinophagia</taxon>
        <taxon>Chitinophagales</taxon>
        <taxon>Chitinophagaceae</taxon>
        <taxon>Chitinophaga</taxon>
    </lineage>
</organism>
<dbReference type="GO" id="GO:0016798">
    <property type="term" value="F:hydrolase activity, acting on glycosyl bonds"/>
    <property type="evidence" value="ECO:0007669"/>
    <property type="project" value="UniProtKB-KW"/>
</dbReference>
<feature type="domain" description="GLAA-B beta-barrel" evidence="4">
    <location>
        <begin position="2"/>
        <end position="46"/>
    </location>
</feature>
<gene>
    <name evidence="5" type="ORF">FEF09_30320</name>
</gene>
<evidence type="ECO:0000313" key="5">
    <source>
        <dbReference type="EMBL" id="TWV88734.1"/>
    </source>
</evidence>
<reference evidence="5 6" key="1">
    <citation type="submission" date="2019-08" db="EMBL/GenBank/DDBJ databases">
        <title>Whole genome sequencing of chitin degrading bacteria Chitinophaga pinensis YS16.</title>
        <authorList>
            <person name="Singh R.P."/>
            <person name="Manchanda G."/>
            <person name="Maurya I.K."/>
            <person name="Joshi N.K."/>
            <person name="Srivastava A.K."/>
        </authorList>
    </citation>
    <scope>NUCLEOTIDE SEQUENCE [LARGE SCALE GENOMIC DNA]</scope>
    <source>
        <strain evidence="5 6">YS-16</strain>
    </source>
</reference>
<keyword evidence="1" id="KW-0677">Repeat</keyword>
<keyword evidence="3" id="KW-0326">Glycosidase</keyword>
<keyword evidence="2" id="KW-0378">Hydrolase</keyword>
<evidence type="ECO:0000256" key="3">
    <source>
        <dbReference type="ARBA" id="ARBA00023295"/>
    </source>
</evidence>
<evidence type="ECO:0000256" key="2">
    <source>
        <dbReference type="ARBA" id="ARBA00022801"/>
    </source>
</evidence>
<name>A0A5C6LN62_9BACT</name>
<comment type="caution">
    <text evidence="5">The sequence shown here is derived from an EMBL/GenBank/DDBJ whole genome shotgun (WGS) entry which is preliminary data.</text>
</comment>